<feature type="domain" description="LRRCT" evidence="11">
    <location>
        <begin position="324"/>
        <end position="374"/>
    </location>
</feature>
<dbReference type="InterPro" id="IPR000483">
    <property type="entry name" value="Cys-rich_flank_reg_C"/>
</dbReference>
<proteinExistence type="predicted"/>
<sequence length="436" mass="48795">MHLLLLLLIFTSSLTPGLGPSTCPSSCNCSPGATIYCNSAGLRSLPREIAASTISLNLSNNFLRLLTTDAFSNLTYLNSLWLDRNNLTFLYPGAFKSLCNLRVLYLSRNPRLTYLHANTFQGLHNLISLDLSHCNLFEIHPFVFSHLPSLEALDLTSNNMRYIPQAFRSLTSLTQLSMERNHIEAIGRDSLKDMGALRELNLRKNRIWTIQKDAFLQLDRLGTLNLGHNRLSNLPNQLFSGLTQLKSIHLEANRLTRISCPFDSLQNLRRLYLNNNRILSIAGPAFAHLKELDFLHLNRNNLSYLSSHLLVELPKLRYIFLSHNPWQCDCGMLWFATWILTYQGVIEGLHCAFPTIHNTSQLGQHAQGALPSCPPWSGVIKEEGCDGPYPSGASPLVVAAAAEKSFCLLLACWASYSAVFSLPKQLGIHNLLVKAL</sequence>
<dbReference type="InterPro" id="IPR001611">
    <property type="entry name" value="Leu-rich_rpt"/>
</dbReference>
<comment type="subcellular location">
    <subcellularLocation>
        <location evidence="1">Cell membrane</location>
    </subcellularLocation>
</comment>
<dbReference type="Ensembl" id="ENSPMRT00000038649.1">
    <property type="protein sequence ID" value="ENSPMRP00000036481.1"/>
    <property type="gene ID" value="ENSPMRG00000023538.1"/>
</dbReference>
<dbReference type="AlphaFoldDB" id="A0A670KHI0"/>
<dbReference type="InterPro" id="IPR003591">
    <property type="entry name" value="Leu-rich_rpt_typical-subtyp"/>
</dbReference>
<dbReference type="SMART" id="SM00013">
    <property type="entry name" value="LRRNT"/>
    <property type="match status" value="1"/>
</dbReference>
<evidence type="ECO:0000259" key="10">
    <source>
        <dbReference type="SMART" id="SM00013"/>
    </source>
</evidence>
<dbReference type="PANTHER" id="PTHR24369:SF210">
    <property type="entry name" value="CHAOPTIN-RELATED"/>
    <property type="match status" value="1"/>
</dbReference>
<dbReference type="FunFam" id="3.80.10.10:FF:001438">
    <property type="entry name" value="Uncharacterized protein"/>
    <property type="match status" value="1"/>
</dbReference>
<feature type="signal peptide" evidence="9">
    <location>
        <begin position="1"/>
        <end position="19"/>
    </location>
</feature>
<keyword evidence="8" id="KW-0472">Membrane</keyword>
<keyword evidence="3" id="KW-0433">Leucine-rich repeat</keyword>
<dbReference type="InterPro" id="IPR000372">
    <property type="entry name" value="LRRNT"/>
</dbReference>
<evidence type="ECO:0000256" key="7">
    <source>
        <dbReference type="ARBA" id="ARBA00022989"/>
    </source>
</evidence>
<dbReference type="Pfam" id="PF13855">
    <property type="entry name" value="LRR_8"/>
    <property type="match status" value="3"/>
</dbReference>
<keyword evidence="2" id="KW-1003">Cell membrane</keyword>
<evidence type="ECO:0000313" key="12">
    <source>
        <dbReference type="Ensembl" id="ENSPMRP00000036481.1"/>
    </source>
</evidence>
<dbReference type="PANTHER" id="PTHR24369">
    <property type="entry name" value="ANTIGEN BSP, PUTATIVE-RELATED"/>
    <property type="match status" value="1"/>
</dbReference>
<dbReference type="GeneID" id="114589504"/>
<evidence type="ECO:0000256" key="5">
    <source>
        <dbReference type="ARBA" id="ARBA00022729"/>
    </source>
</evidence>
<dbReference type="SUPFAM" id="SSF52058">
    <property type="entry name" value="L domain-like"/>
    <property type="match status" value="1"/>
</dbReference>
<dbReference type="InterPro" id="IPR032675">
    <property type="entry name" value="LRR_dom_sf"/>
</dbReference>
<keyword evidence="13" id="KW-1185">Reference proteome</keyword>
<evidence type="ECO:0000256" key="4">
    <source>
        <dbReference type="ARBA" id="ARBA00022692"/>
    </source>
</evidence>
<evidence type="ECO:0000256" key="1">
    <source>
        <dbReference type="ARBA" id="ARBA00004236"/>
    </source>
</evidence>
<name>A0A670KHI0_PODMU</name>
<dbReference type="PROSITE" id="PS51450">
    <property type="entry name" value="LRR"/>
    <property type="match status" value="3"/>
</dbReference>
<keyword evidence="5 9" id="KW-0732">Signal</keyword>
<keyword evidence="4" id="KW-0812">Transmembrane</keyword>
<dbReference type="InterPro" id="IPR050541">
    <property type="entry name" value="LRR_TM_domain-containing"/>
</dbReference>
<evidence type="ECO:0000256" key="2">
    <source>
        <dbReference type="ARBA" id="ARBA00022475"/>
    </source>
</evidence>
<evidence type="ECO:0000256" key="6">
    <source>
        <dbReference type="ARBA" id="ARBA00022737"/>
    </source>
</evidence>
<keyword evidence="6" id="KW-0677">Repeat</keyword>
<protein>
    <submittedName>
        <fullName evidence="12">Nyctalopin-like</fullName>
    </submittedName>
</protein>
<dbReference type="OrthoDB" id="1055097at2759"/>
<evidence type="ECO:0000256" key="3">
    <source>
        <dbReference type="ARBA" id="ARBA00022614"/>
    </source>
</evidence>
<gene>
    <name evidence="12" type="primary">LOC114589504</name>
</gene>
<evidence type="ECO:0000256" key="8">
    <source>
        <dbReference type="ARBA" id="ARBA00023136"/>
    </source>
</evidence>
<dbReference type="SMART" id="SM00082">
    <property type="entry name" value="LRRCT"/>
    <property type="match status" value="1"/>
</dbReference>
<dbReference type="GO" id="GO:0005886">
    <property type="term" value="C:plasma membrane"/>
    <property type="evidence" value="ECO:0007669"/>
    <property type="project" value="UniProtKB-SubCell"/>
</dbReference>
<evidence type="ECO:0000313" key="13">
    <source>
        <dbReference type="Proteomes" id="UP000472272"/>
    </source>
</evidence>
<evidence type="ECO:0000259" key="11">
    <source>
        <dbReference type="SMART" id="SM00082"/>
    </source>
</evidence>
<dbReference type="KEGG" id="pmua:114589504"/>
<dbReference type="OMA" id="DCTFRHL"/>
<dbReference type="RefSeq" id="XP_028571718.1">
    <property type="nucleotide sequence ID" value="XM_028715885.1"/>
</dbReference>
<organism evidence="12 13">
    <name type="scientific">Podarcis muralis</name>
    <name type="common">Wall lizard</name>
    <name type="synonym">Lacerta muralis</name>
    <dbReference type="NCBI Taxonomy" id="64176"/>
    <lineage>
        <taxon>Eukaryota</taxon>
        <taxon>Metazoa</taxon>
        <taxon>Chordata</taxon>
        <taxon>Craniata</taxon>
        <taxon>Vertebrata</taxon>
        <taxon>Euteleostomi</taxon>
        <taxon>Lepidosauria</taxon>
        <taxon>Squamata</taxon>
        <taxon>Bifurcata</taxon>
        <taxon>Unidentata</taxon>
        <taxon>Episquamata</taxon>
        <taxon>Laterata</taxon>
        <taxon>Lacertibaenia</taxon>
        <taxon>Lacertidae</taxon>
        <taxon>Podarcis</taxon>
    </lineage>
</organism>
<feature type="chain" id="PRO_5025614309" evidence="9">
    <location>
        <begin position="20"/>
        <end position="436"/>
    </location>
</feature>
<accession>A0A670KHI0</accession>
<dbReference type="GeneTree" id="ENSGT00940000167413"/>
<reference evidence="12" key="2">
    <citation type="submission" date="2025-09" db="UniProtKB">
        <authorList>
            <consortium name="Ensembl"/>
        </authorList>
    </citation>
    <scope>IDENTIFICATION</scope>
</reference>
<dbReference type="Proteomes" id="UP000472272">
    <property type="component" value="Unplaced"/>
</dbReference>
<keyword evidence="7" id="KW-1133">Transmembrane helix</keyword>
<dbReference type="Gene3D" id="3.80.10.10">
    <property type="entry name" value="Ribonuclease Inhibitor"/>
    <property type="match status" value="2"/>
</dbReference>
<evidence type="ECO:0000256" key="9">
    <source>
        <dbReference type="SAM" id="SignalP"/>
    </source>
</evidence>
<feature type="domain" description="LRRNT" evidence="10">
    <location>
        <begin position="22"/>
        <end position="55"/>
    </location>
</feature>
<reference evidence="12" key="1">
    <citation type="submission" date="2025-08" db="UniProtKB">
        <authorList>
            <consortium name="Ensembl"/>
        </authorList>
    </citation>
    <scope>IDENTIFICATION</scope>
</reference>
<dbReference type="SMART" id="SM00369">
    <property type="entry name" value="LRR_TYP"/>
    <property type="match status" value="11"/>
</dbReference>